<organism evidence="1 2">
    <name type="scientific">Terasakiella brassicae</name>
    <dbReference type="NCBI Taxonomy" id="1634917"/>
    <lineage>
        <taxon>Bacteria</taxon>
        <taxon>Pseudomonadati</taxon>
        <taxon>Pseudomonadota</taxon>
        <taxon>Alphaproteobacteria</taxon>
        <taxon>Rhodospirillales</taxon>
        <taxon>Terasakiellaceae</taxon>
        <taxon>Terasakiella</taxon>
    </lineage>
</organism>
<evidence type="ECO:0000313" key="2">
    <source>
        <dbReference type="Proteomes" id="UP000632498"/>
    </source>
</evidence>
<keyword evidence="2" id="KW-1185">Reference proteome</keyword>
<reference evidence="1" key="1">
    <citation type="journal article" date="2014" name="Int. J. Syst. Evol. Microbiol.">
        <title>Complete genome sequence of Corynebacterium casei LMG S-19264T (=DSM 44701T), isolated from a smear-ripened cheese.</title>
        <authorList>
            <consortium name="US DOE Joint Genome Institute (JGI-PGF)"/>
            <person name="Walter F."/>
            <person name="Albersmeier A."/>
            <person name="Kalinowski J."/>
            <person name="Ruckert C."/>
        </authorList>
    </citation>
    <scope>NUCLEOTIDE SEQUENCE</scope>
    <source>
        <strain evidence="1">CGMCC 1.15254</strain>
    </source>
</reference>
<dbReference type="AlphaFoldDB" id="A0A917BT16"/>
<dbReference type="EMBL" id="BMHV01000004">
    <property type="protein sequence ID" value="GGF55756.1"/>
    <property type="molecule type" value="Genomic_DNA"/>
</dbReference>
<protein>
    <submittedName>
        <fullName evidence="1">Uncharacterized protein</fullName>
    </submittedName>
</protein>
<accession>A0A917BT16</accession>
<comment type="caution">
    <text evidence="1">The sequence shown here is derived from an EMBL/GenBank/DDBJ whole genome shotgun (WGS) entry which is preliminary data.</text>
</comment>
<sequence length="102" mass="11293">MATEIRKIGFSLEEVKAALIAYANRTGRKVPKRPIHSIAEEGGGRIVLYFGEDKDAHVGLPAREMITVLLVFCQDHKLPVPRSAKKALKLEGNILTLMIRSV</sequence>
<name>A0A917BT16_9PROT</name>
<dbReference type="RefSeq" id="WP_188661558.1">
    <property type="nucleotide sequence ID" value="NZ_BMHV01000004.1"/>
</dbReference>
<evidence type="ECO:0000313" key="1">
    <source>
        <dbReference type="EMBL" id="GGF55756.1"/>
    </source>
</evidence>
<dbReference type="Proteomes" id="UP000632498">
    <property type="component" value="Unassembled WGS sequence"/>
</dbReference>
<proteinExistence type="predicted"/>
<gene>
    <name evidence="1" type="ORF">GCM10011332_06460</name>
</gene>
<reference evidence="1" key="2">
    <citation type="submission" date="2020-09" db="EMBL/GenBank/DDBJ databases">
        <authorList>
            <person name="Sun Q."/>
            <person name="Zhou Y."/>
        </authorList>
    </citation>
    <scope>NUCLEOTIDE SEQUENCE</scope>
    <source>
        <strain evidence="1">CGMCC 1.15254</strain>
    </source>
</reference>